<evidence type="ECO:0000313" key="1">
    <source>
        <dbReference type="EMBL" id="KAF9614232.1"/>
    </source>
</evidence>
<gene>
    <name evidence="1" type="ORF">IFM89_016077</name>
</gene>
<proteinExistence type="predicted"/>
<dbReference type="InterPro" id="IPR044983">
    <property type="entry name" value="PNSB1"/>
</dbReference>
<dbReference type="OrthoDB" id="1932779at2759"/>
<accession>A0A835ID71</accession>
<protein>
    <submittedName>
        <fullName evidence="1">Uncharacterized protein</fullName>
    </submittedName>
</protein>
<dbReference type="GO" id="GO:0009773">
    <property type="term" value="P:photosynthetic electron transport in photosystem I"/>
    <property type="evidence" value="ECO:0007669"/>
    <property type="project" value="InterPro"/>
</dbReference>
<keyword evidence="2" id="KW-1185">Reference proteome</keyword>
<name>A0A835ID71_9MAGN</name>
<dbReference type="GO" id="GO:0009507">
    <property type="term" value="C:chloroplast"/>
    <property type="evidence" value="ECO:0007669"/>
    <property type="project" value="InterPro"/>
</dbReference>
<dbReference type="PANTHER" id="PTHR37698">
    <property type="entry name" value="PHOTOSYNTHETIC NDH SUBUNIT OF SUBCOMPLEX B 1, CHLOROPLASTIC"/>
    <property type="match status" value="1"/>
</dbReference>
<reference evidence="1 2" key="1">
    <citation type="submission" date="2020-10" db="EMBL/GenBank/DDBJ databases">
        <title>The Coptis chinensis genome and diversification of protoberbering-type alkaloids.</title>
        <authorList>
            <person name="Wang B."/>
            <person name="Shu S."/>
            <person name="Song C."/>
            <person name="Liu Y."/>
        </authorList>
    </citation>
    <scope>NUCLEOTIDE SEQUENCE [LARGE SCALE GENOMIC DNA]</scope>
    <source>
        <strain evidence="1">HL-2020</strain>
        <tissue evidence="1">Leaf</tissue>
    </source>
</reference>
<sequence>MTTVNERVSYIYPNVNAPGAGLMLSEKFTPDSLNLSDGGYRMYAQMLEWLGRPRNKVARHPVPPLKGKYIVVSDSQDYLELV</sequence>
<dbReference type="PANTHER" id="PTHR37698:SF1">
    <property type="entry name" value="PHOTOSYNTHETIC NDH SUBUNIT OF SUBCOMPLEX B 1, CHLOROPLASTIC"/>
    <property type="match status" value="1"/>
</dbReference>
<evidence type="ECO:0000313" key="2">
    <source>
        <dbReference type="Proteomes" id="UP000631114"/>
    </source>
</evidence>
<comment type="caution">
    <text evidence="1">The sequence shown here is derived from an EMBL/GenBank/DDBJ whole genome shotgun (WGS) entry which is preliminary data.</text>
</comment>
<dbReference type="EMBL" id="JADFTS010000003">
    <property type="protein sequence ID" value="KAF9614232.1"/>
    <property type="molecule type" value="Genomic_DNA"/>
</dbReference>
<dbReference type="Proteomes" id="UP000631114">
    <property type="component" value="Unassembled WGS sequence"/>
</dbReference>
<dbReference type="AlphaFoldDB" id="A0A835ID71"/>
<organism evidence="1 2">
    <name type="scientific">Coptis chinensis</name>
    <dbReference type="NCBI Taxonomy" id="261450"/>
    <lineage>
        <taxon>Eukaryota</taxon>
        <taxon>Viridiplantae</taxon>
        <taxon>Streptophyta</taxon>
        <taxon>Embryophyta</taxon>
        <taxon>Tracheophyta</taxon>
        <taxon>Spermatophyta</taxon>
        <taxon>Magnoliopsida</taxon>
        <taxon>Ranunculales</taxon>
        <taxon>Ranunculaceae</taxon>
        <taxon>Coptidoideae</taxon>
        <taxon>Coptis</taxon>
    </lineage>
</organism>
<dbReference type="GO" id="GO:0010598">
    <property type="term" value="C:NAD(P)H dehydrogenase complex (plastoquinone)"/>
    <property type="evidence" value="ECO:0007669"/>
    <property type="project" value="InterPro"/>
</dbReference>